<keyword evidence="2" id="KW-1185">Reference proteome</keyword>
<protein>
    <submittedName>
        <fullName evidence="1">Uncharacterized protein</fullName>
    </submittedName>
</protein>
<evidence type="ECO:0000313" key="1">
    <source>
        <dbReference type="EMBL" id="KAH7921342.1"/>
    </source>
</evidence>
<proteinExistence type="predicted"/>
<gene>
    <name evidence="1" type="ORF">BV22DRAFT_1096636</name>
</gene>
<sequence length="756" mass="81789">MTSQARSSSSLRPTATKRDSLMAELERDPTSAKRQQRTQAFSAHLAHSSLQRSLLAAEAAKMEAETKLREREIAVERLERDRRWLAEREKEEREGREREVAEREEERLKTDAELRALRGTLSALRDQHAESDDALSSLQHAHAQLLASHKSTLARLEEHTALASERAAAIQALQAQLDASTAASHDPQPPQSPSHTQSQTQSEDWHTISQELHRQTAHLRTLEAANARLTTELARYKQRHESVQVLREEKRALERKVAVVDTLRGEVARLELELQEAKRGGAARDGESEADAPSANTADSTTPSKPTLSTLSTLSALRLTHARLLDTHGTTTDALRTAQAELAAAQARADDAEARAGVREREAGELRERVRRREGRLALAEKEVGFLGRLVASFTAEDTSSSPNTASSNPTSSNTPTPNAPSPHTDTQARLESTLATLEATLAEYKAANAALERALDDARPPPPPAQVTSLSATISTLRAQVATLESTLAARDASLARLPALSAEIAALQKTLAERDAALEDAAQTLFELRGAIGAGTHVPPGMRVLCLRDNPAQRWAEGRAEVVERLRRENRALLGRLRGMGGGGEGGESGSSAAGGPDVVPRESWEVLDREKKELEELVKQKEKRLLRLQQVFTAKSAEFREAIASILGLKLAFYPNGQVRVTSVYDLSASFVFQPSPSSSSQNTGAGGGTGTGAGTGGGARMQLIAQGEGGPQDLPQLMRYWVDEEQCIPGFLASVTLECFDRAKMEGVGAGT</sequence>
<dbReference type="EMBL" id="MU266531">
    <property type="protein sequence ID" value="KAH7921342.1"/>
    <property type="molecule type" value="Genomic_DNA"/>
</dbReference>
<reference evidence="1" key="1">
    <citation type="journal article" date="2021" name="New Phytol.">
        <title>Evolutionary innovations through gain and loss of genes in the ectomycorrhizal Boletales.</title>
        <authorList>
            <person name="Wu G."/>
            <person name="Miyauchi S."/>
            <person name="Morin E."/>
            <person name="Kuo A."/>
            <person name="Drula E."/>
            <person name="Varga T."/>
            <person name="Kohler A."/>
            <person name="Feng B."/>
            <person name="Cao Y."/>
            <person name="Lipzen A."/>
            <person name="Daum C."/>
            <person name="Hundley H."/>
            <person name="Pangilinan J."/>
            <person name="Johnson J."/>
            <person name="Barry K."/>
            <person name="LaButti K."/>
            <person name="Ng V."/>
            <person name="Ahrendt S."/>
            <person name="Min B."/>
            <person name="Choi I.G."/>
            <person name="Park H."/>
            <person name="Plett J.M."/>
            <person name="Magnuson J."/>
            <person name="Spatafora J.W."/>
            <person name="Nagy L.G."/>
            <person name="Henrissat B."/>
            <person name="Grigoriev I.V."/>
            <person name="Yang Z.L."/>
            <person name="Xu J."/>
            <person name="Martin F.M."/>
        </authorList>
    </citation>
    <scope>NUCLEOTIDE SEQUENCE</scope>
    <source>
        <strain evidence="1">KUC20120723A-06</strain>
    </source>
</reference>
<comment type="caution">
    <text evidence="1">The sequence shown here is derived from an EMBL/GenBank/DDBJ whole genome shotgun (WGS) entry which is preliminary data.</text>
</comment>
<organism evidence="1 2">
    <name type="scientific">Leucogyrophana mollusca</name>
    <dbReference type="NCBI Taxonomy" id="85980"/>
    <lineage>
        <taxon>Eukaryota</taxon>
        <taxon>Fungi</taxon>
        <taxon>Dikarya</taxon>
        <taxon>Basidiomycota</taxon>
        <taxon>Agaricomycotina</taxon>
        <taxon>Agaricomycetes</taxon>
        <taxon>Agaricomycetidae</taxon>
        <taxon>Boletales</taxon>
        <taxon>Boletales incertae sedis</taxon>
        <taxon>Leucogyrophana</taxon>
    </lineage>
</organism>
<dbReference type="Proteomes" id="UP000790709">
    <property type="component" value="Unassembled WGS sequence"/>
</dbReference>
<accession>A0ACB8B7F1</accession>
<name>A0ACB8B7F1_9AGAM</name>
<evidence type="ECO:0000313" key="2">
    <source>
        <dbReference type="Proteomes" id="UP000790709"/>
    </source>
</evidence>